<keyword evidence="1" id="KW-1133">Transmembrane helix</keyword>
<accession>A0A3S4ME98</accession>
<organism evidence="2 3">
    <name type="scientific">Streptococcus anginosus</name>
    <dbReference type="NCBI Taxonomy" id="1328"/>
    <lineage>
        <taxon>Bacteria</taxon>
        <taxon>Bacillati</taxon>
        <taxon>Bacillota</taxon>
        <taxon>Bacilli</taxon>
        <taxon>Lactobacillales</taxon>
        <taxon>Streptococcaceae</taxon>
        <taxon>Streptococcus</taxon>
        <taxon>Streptococcus anginosus group</taxon>
    </lineage>
</organism>
<dbReference type="Proteomes" id="UP000278419">
    <property type="component" value="Chromosome"/>
</dbReference>
<sequence length="136" mass="15030">MNRSMIRFLLSKLLIIEAGLLLIPLIVAFIYHEPNQNLLSISATIGILLAVGLLGSAVKPKNHHIYAKEGVLIVALCSGYFGPSLGLFLLFFRDKFLILSTLSLRSVQALQQLELLSYQTSLFCHIPYSFGVVLPT</sequence>
<dbReference type="EMBL" id="LR134283">
    <property type="protein sequence ID" value="VED97240.1"/>
    <property type="molecule type" value="Genomic_DNA"/>
</dbReference>
<proteinExistence type="predicted"/>
<name>A0A3S4ME98_STRAP</name>
<feature type="transmembrane region" description="Helical" evidence="1">
    <location>
        <begin position="12"/>
        <end position="32"/>
    </location>
</feature>
<keyword evidence="1" id="KW-0812">Transmembrane</keyword>
<feature type="transmembrane region" description="Helical" evidence="1">
    <location>
        <begin position="70"/>
        <end position="92"/>
    </location>
</feature>
<protein>
    <submittedName>
        <fullName evidence="2">Cation transport protein</fullName>
    </submittedName>
</protein>
<evidence type="ECO:0000313" key="2">
    <source>
        <dbReference type="EMBL" id="VED97240.1"/>
    </source>
</evidence>
<reference evidence="2 3" key="1">
    <citation type="submission" date="2018-12" db="EMBL/GenBank/DDBJ databases">
        <authorList>
            <consortium name="Pathogen Informatics"/>
        </authorList>
    </citation>
    <scope>NUCLEOTIDE SEQUENCE [LARGE SCALE GENOMIC DNA]</scope>
    <source>
        <strain evidence="2 3">NCTC10713</strain>
    </source>
</reference>
<keyword evidence="1" id="KW-0472">Membrane</keyword>
<feature type="transmembrane region" description="Helical" evidence="1">
    <location>
        <begin position="38"/>
        <end position="58"/>
    </location>
</feature>
<gene>
    <name evidence="2" type="primary">trkG_2</name>
    <name evidence="2" type="ORF">NCTC10713_00142</name>
</gene>
<dbReference type="AlphaFoldDB" id="A0A3S4ME98"/>
<evidence type="ECO:0000313" key="3">
    <source>
        <dbReference type="Proteomes" id="UP000278419"/>
    </source>
</evidence>
<evidence type="ECO:0000256" key="1">
    <source>
        <dbReference type="SAM" id="Phobius"/>
    </source>
</evidence>